<evidence type="ECO:0000313" key="4">
    <source>
        <dbReference type="Proteomes" id="UP000275846"/>
    </source>
</evidence>
<proteinExistence type="inferred from homology"/>
<dbReference type="AlphaFoldDB" id="A0A183SJ67"/>
<dbReference type="Pfam" id="PF02100">
    <property type="entry name" value="ODC_AZ"/>
    <property type="match status" value="1"/>
</dbReference>
<name>A0A183SJ67_SCHSO</name>
<keyword evidence="2" id="KW-0688">Ribosomal frameshifting</keyword>
<reference evidence="5" key="1">
    <citation type="submission" date="2016-06" db="UniProtKB">
        <authorList>
            <consortium name="WormBaseParasite"/>
        </authorList>
    </citation>
    <scope>IDENTIFICATION</scope>
</reference>
<evidence type="ECO:0000256" key="2">
    <source>
        <dbReference type="ARBA" id="ARBA00022758"/>
    </source>
</evidence>
<dbReference type="WBParaSite" id="SSLN_0000441201-mRNA-1">
    <property type="protein sequence ID" value="SSLN_0000441201-mRNA-1"/>
    <property type="gene ID" value="SSLN_0000441201"/>
</dbReference>
<organism evidence="5">
    <name type="scientific">Schistocephalus solidus</name>
    <name type="common">Tapeworm</name>
    <dbReference type="NCBI Taxonomy" id="70667"/>
    <lineage>
        <taxon>Eukaryota</taxon>
        <taxon>Metazoa</taxon>
        <taxon>Spiralia</taxon>
        <taxon>Lophotrochozoa</taxon>
        <taxon>Platyhelminthes</taxon>
        <taxon>Cestoda</taxon>
        <taxon>Eucestoda</taxon>
        <taxon>Diphyllobothriidea</taxon>
        <taxon>Diphyllobothriidae</taxon>
        <taxon>Schistocephalus</taxon>
    </lineage>
</organism>
<accession>A0A183SJ67</accession>
<dbReference type="EMBL" id="UYSU01032805">
    <property type="protein sequence ID" value="VDL90650.1"/>
    <property type="molecule type" value="Genomic_DNA"/>
</dbReference>
<comment type="similarity">
    <text evidence="1">Belongs to the ODC antizyme family.</text>
</comment>
<dbReference type="InterPro" id="IPR002993">
    <property type="entry name" value="ODC_AZ"/>
</dbReference>
<evidence type="ECO:0000313" key="5">
    <source>
        <dbReference type="WBParaSite" id="SSLN_0000441201-mRNA-1"/>
    </source>
</evidence>
<dbReference type="Proteomes" id="UP000275846">
    <property type="component" value="Unassembled WGS sequence"/>
</dbReference>
<dbReference type="InterPro" id="IPR038581">
    <property type="entry name" value="ODC_AZ_sf"/>
</dbReference>
<evidence type="ECO:0000256" key="1">
    <source>
        <dbReference type="ARBA" id="ARBA00008796"/>
    </source>
</evidence>
<protein>
    <submittedName>
        <fullName evidence="3 5">Uncharacterized protein</fullName>
    </submittedName>
</protein>
<dbReference type="OrthoDB" id="6275543at2759"/>
<keyword evidence="4" id="KW-1185">Reference proteome</keyword>
<dbReference type="GO" id="GO:0075523">
    <property type="term" value="P:viral translational frameshifting"/>
    <property type="evidence" value="ECO:0007669"/>
    <property type="project" value="UniProtKB-KW"/>
</dbReference>
<dbReference type="Gene3D" id="3.40.630.60">
    <property type="match status" value="1"/>
</dbReference>
<evidence type="ECO:0000313" key="3">
    <source>
        <dbReference type="EMBL" id="VDL90650.1"/>
    </source>
</evidence>
<sequence>MPVAGLCEFYFNSCQLLQENTILVLVLGLGRIFDVPSSGQSASSTPPAQDFILEESPPSLGISAKAWPPISCRQNAVRAGTIPDHIILLSPDLNETGIAKEINKWEADRNACRWLVYMPSAAAAVIFFPRGSSPGSKSFSKSGLISCMEWLESIKVSQIFVAINKEAVGRSPLRSQLVKNLLFLGFSFLHTSVIYGQLSCLSAAYYLLATGLSDY</sequence>
<reference evidence="3 4" key="2">
    <citation type="submission" date="2018-11" db="EMBL/GenBank/DDBJ databases">
        <authorList>
            <consortium name="Pathogen Informatics"/>
        </authorList>
    </citation>
    <scope>NUCLEOTIDE SEQUENCE [LARGE SCALE GENOMIC DNA]</scope>
    <source>
        <strain evidence="3 4">NST_G2</strain>
    </source>
</reference>
<gene>
    <name evidence="3" type="ORF">SSLN_LOCUS4265</name>
</gene>
<dbReference type="GO" id="GO:0008073">
    <property type="term" value="F:ornithine decarboxylase inhibitor activity"/>
    <property type="evidence" value="ECO:0007669"/>
    <property type="project" value="InterPro"/>
</dbReference>